<keyword evidence="2" id="KW-1185">Reference proteome</keyword>
<reference evidence="2" key="1">
    <citation type="submission" date="2021-01" db="EMBL/GenBank/DDBJ databases">
        <title>Caligus Genome Assembly.</title>
        <authorList>
            <person name="Gallardo-Escarate C."/>
        </authorList>
    </citation>
    <scope>NUCLEOTIDE SEQUENCE [LARGE SCALE GENOMIC DNA]</scope>
</reference>
<proteinExistence type="predicted"/>
<organism evidence="1 2">
    <name type="scientific">Caligus rogercresseyi</name>
    <name type="common">Sea louse</name>
    <dbReference type="NCBI Taxonomy" id="217165"/>
    <lineage>
        <taxon>Eukaryota</taxon>
        <taxon>Metazoa</taxon>
        <taxon>Ecdysozoa</taxon>
        <taxon>Arthropoda</taxon>
        <taxon>Crustacea</taxon>
        <taxon>Multicrustacea</taxon>
        <taxon>Hexanauplia</taxon>
        <taxon>Copepoda</taxon>
        <taxon>Siphonostomatoida</taxon>
        <taxon>Caligidae</taxon>
        <taxon>Caligus</taxon>
    </lineage>
</organism>
<name>A0A7T8JZL7_CALRO</name>
<evidence type="ECO:0000313" key="1">
    <source>
        <dbReference type="EMBL" id="QQP40269.1"/>
    </source>
</evidence>
<protein>
    <submittedName>
        <fullName evidence="1">Uncharacterized protein</fullName>
    </submittedName>
</protein>
<dbReference type="Proteomes" id="UP000595437">
    <property type="component" value="Chromosome 9"/>
</dbReference>
<accession>A0A7T8JZL7</accession>
<evidence type="ECO:0000313" key="2">
    <source>
        <dbReference type="Proteomes" id="UP000595437"/>
    </source>
</evidence>
<feature type="non-terminal residue" evidence="1">
    <location>
        <position position="64"/>
    </location>
</feature>
<dbReference type="AlphaFoldDB" id="A0A7T8JZL7"/>
<gene>
    <name evidence="1" type="ORF">FKW44_014256</name>
</gene>
<dbReference type="EMBL" id="CP045898">
    <property type="protein sequence ID" value="QQP40269.1"/>
    <property type="molecule type" value="Genomic_DNA"/>
</dbReference>
<sequence length="64" mass="7347">MLITPPLLFLIRASLEYFFKEKPDISLGLDPEDKPLEDIEAQILGFEKSMDVYNDMIKALDTLT</sequence>